<dbReference type="EC" id="2.7.13.3" evidence="3"/>
<sequence length="433" mass="47323">MRLRQLWPDSLFGRTALTLGLAFIVFQSLAIALVSFTILTPLAQRSADDLAALIVLSAQTWVELPPETRPAFEQELRLHHNLRLSKVDDIIDTPANRFLNSRNIEAALSQRTRQNIILESGDADWVWADMRMGGHFIRVGFEKTRYNVRAPLAAVGLVSLGALLIWITALIVVRRITHTLAQLSAAAAQVGQGKMPQPLPEHGARELVTLAQAFNQMANEVQELLANRTTLLAGISHDLRTPIARMRLAVAMLPEVTDPKLIEQIERDLVQMNQLIADFLDMARGLNSEAHHSCDVVSILQSLVDDAKRGGGNVSLNAPAVCEAIIAPHALQRIVTNLIQNAVRYGQPHPVEVRCAPSASGIEIQVLDQGPGIPEDQLELVFRPFFRLESSRNIATGGSGLGLAIARQLAQAHGWQLNLAAREGGGLVATLRI</sequence>
<comment type="subcellular location">
    <subcellularLocation>
        <location evidence="2">Cell inner membrane</location>
        <topology evidence="2">Multi-pass membrane protein</topology>
    </subcellularLocation>
</comment>
<evidence type="ECO:0000256" key="2">
    <source>
        <dbReference type="ARBA" id="ARBA00004429"/>
    </source>
</evidence>
<dbReference type="CDD" id="cd06225">
    <property type="entry name" value="HAMP"/>
    <property type="match status" value="1"/>
</dbReference>
<dbReference type="SMART" id="SM00387">
    <property type="entry name" value="HATPase_c"/>
    <property type="match status" value="1"/>
</dbReference>
<dbReference type="RefSeq" id="WP_232525985.1">
    <property type="nucleotide sequence ID" value="NZ_AP021881.1"/>
</dbReference>
<dbReference type="Gene3D" id="3.30.565.10">
    <property type="entry name" value="Histidine kinase-like ATPase, C-terminal domain"/>
    <property type="match status" value="1"/>
</dbReference>
<dbReference type="InterPro" id="IPR050980">
    <property type="entry name" value="2C_sensor_his_kinase"/>
</dbReference>
<dbReference type="PRINTS" id="PR00344">
    <property type="entry name" value="BCTRLSENSOR"/>
</dbReference>
<protein>
    <recommendedName>
        <fullName evidence="3">histidine kinase</fullName>
        <ecNumber evidence="3">2.7.13.3</ecNumber>
    </recommendedName>
</protein>
<organism evidence="18 19">
    <name type="scientific">Sulfuriferula nivalis</name>
    <dbReference type="NCBI Taxonomy" id="2675298"/>
    <lineage>
        <taxon>Bacteria</taxon>
        <taxon>Pseudomonadati</taxon>
        <taxon>Pseudomonadota</taxon>
        <taxon>Betaproteobacteria</taxon>
        <taxon>Nitrosomonadales</taxon>
        <taxon>Sulfuricellaceae</taxon>
        <taxon>Sulfuriferula</taxon>
    </lineage>
</organism>
<dbReference type="Pfam" id="PF02518">
    <property type="entry name" value="HATPase_c"/>
    <property type="match status" value="1"/>
</dbReference>
<dbReference type="InterPro" id="IPR003661">
    <property type="entry name" value="HisK_dim/P_dom"/>
</dbReference>
<dbReference type="SUPFAM" id="SSF47384">
    <property type="entry name" value="Homodimeric domain of signal transducing histidine kinase"/>
    <property type="match status" value="1"/>
</dbReference>
<evidence type="ECO:0000256" key="6">
    <source>
        <dbReference type="ARBA" id="ARBA00022553"/>
    </source>
</evidence>
<dbReference type="EMBL" id="AP021881">
    <property type="protein sequence ID" value="BBP01984.1"/>
    <property type="molecule type" value="Genomic_DNA"/>
</dbReference>
<keyword evidence="11" id="KW-0067">ATP-binding</keyword>
<dbReference type="SMART" id="SM00388">
    <property type="entry name" value="HisKA"/>
    <property type="match status" value="1"/>
</dbReference>
<dbReference type="Pfam" id="PF00512">
    <property type="entry name" value="HisKA"/>
    <property type="match status" value="1"/>
</dbReference>
<dbReference type="GO" id="GO:0005524">
    <property type="term" value="F:ATP binding"/>
    <property type="evidence" value="ECO:0007669"/>
    <property type="project" value="UniProtKB-KW"/>
</dbReference>
<feature type="domain" description="HAMP" evidence="17">
    <location>
        <begin position="174"/>
        <end position="226"/>
    </location>
</feature>
<name>A0A809RMG4_9PROT</name>
<reference evidence="19" key="1">
    <citation type="submission" date="2019-11" db="EMBL/GenBank/DDBJ databases">
        <title>Isolation and characterization of a novel species in the genus Sulfuriferula.</title>
        <authorList>
            <person name="Mochizuki J."/>
            <person name="Kojima H."/>
            <person name="Fukui M."/>
        </authorList>
    </citation>
    <scope>NUCLEOTIDE SEQUENCE [LARGE SCALE GENOMIC DNA]</scope>
    <source>
        <strain evidence="19">SGTM</strain>
    </source>
</reference>
<dbReference type="SMART" id="SM00304">
    <property type="entry name" value="HAMP"/>
    <property type="match status" value="1"/>
</dbReference>
<evidence type="ECO:0000256" key="4">
    <source>
        <dbReference type="ARBA" id="ARBA00022475"/>
    </source>
</evidence>
<keyword evidence="14 15" id="KW-0472">Membrane</keyword>
<dbReference type="Proteomes" id="UP000463939">
    <property type="component" value="Chromosome"/>
</dbReference>
<evidence type="ECO:0000256" key="11">
    <source>
        <dbReference type="ARBA" id="ARBA00022840"/>
    </source>
</evidence>
<dbReference type="AlphaFoldDB" id="A0A809RMG4"/>
<accession>A0A809RMG4</accession>
<keyword evidence="19" id="KW-1185">Reference proteome</keyword>
<evidence type="ECO:0000256" key="13">
    <source>
        <dbReference type="ARBA" id="ARBA00023012"/>
    </source>
</evidence>
<evidence type="ECO:0000256" key="3">
    <source>
        <dbReference type="ARBA" id="ARBA00012438"/>
    </source>
</evidence>
<dbReference type="PANTHER" id="PTHR44936">
    <property type="entry name" value="SENSOR PROTEIN CREC"/>
    <property type="match status" value="1"/>
</dbReference>
<feature type="domain" description="Histidine kinase" evidence="16">
    <location>
        <begin position="234"/>
        <end position="433"/>
    </location>
</feature>
<evidence type="ECO:0000256" key="8">
    <source>
        <dbReference type="ARBA" id="ARBA00022692"/>
    </source>
</evidence>
<keyword evidence="5" id="KW-0997">Cell inner membrane</keyword>
<dbReference type="PROSITE" id="PS50885">
    <property type="entry name" value="HAMP"/>
    <property type="match status" value="1"/>
</dbReference>
<keyword evidence="9" id="KW-0547">Nucleotide-binding</keyword>
<evidence type="ECO:0000256" key="10">
    <source>
        <dbReference type="ARBA" id="ARBA00022777"/>
    </source>
</evidence>
<comment type="catalytic activity">
    <reaction evidence="1">
        <text>ATP + protein L-histidine = ADP + protein N-phospho-L-histidine.</text>
        <dbReference type="EC" id="2.7.13.3"/>
    </reaction>
</comment>
<keyword evidence="4" id="KW-1003">Cell membrane</keyword>
<keyword evidence="8 15" id="KW-0812">Transmembrane</keyword>
<keyword evidence="7" id="KW-0808">Transferase</keyword>
<dbReference type="InterPro" id="IPR036890">
    <property type="entry name" value="HATPase_C_sf"/>
</dbReference>
<dbReference type="PANTHER" id="PTHR44936:SF5">
    <property type="entry name" value="SENSOR HISTIDINE KINASE ENVZ"/>
    <property type="match status" value="1"/>
</dbReference>
<dbReference type="InterPro" id="IPR003660">
    <property type="entry name" value="HAMP_dom"/>
</dbReference>
<keyword evidence="6" id="KW-0597">Phosphoprotein</keyword>
<evidence type="ECO:0000256" key="7">
    <source>
        <dbReference type="ARBA" id="ARBA00022679"/>
    </source>
</evidence>
<keyword evidence="12 15" id="KW-1133">Transmembrane helix</keyword>
<feature type="transmembrane region" description="Helical" evidence="15">
    <location>
        <begin position="152"/>
        <end position="173"/>
    </location>
</feature>
<gene>
    <name evidence="18" type="ORF">SFSGTM_26920</name>
</gene>
<dbReference type="Gene3D" id="1.10.287.130">
    <property type="match status" value="1"/>
</dbReference>
<keyword evidence="10" id="KW-0418">Kinase</keyword>
<dbReference type="KEGG" id="sniv:SFSGTM_26920"/>
<dbReference type="CDD" id="cd00082">
    <property type="entry name" value="HisKA"/>
    <property type="match status" value="1"/>
</dbReference>
<dbReference type="InterPro" id="IPR004358">
    <property type="entry name" value="Sig_transdc_His_kin-like_C"/>
</dbReference>
<evidence type="ECO:0000256" key="5">
    <source>
        <dbReference type="ARBA" id="ARBA00022519"/>
    </source>
</evidence>
<keyword evidence="13" id="KW-0902">Two-component regulatory system</keyword>
<dbReference type="Pfam" id="PF00672">
    <property type="entry name" value="HAMP"/>
    <property type="match status" value="1"/>
</dbReference>
<dbReference type="InterPro" id="IPR005467">
    <property type="entry name" value="His_kinase_dom"/>
</dbReference>
<dbReference type="PROSITE" id="PS50109">
    <property type="entry name" value="HIS_KIN"/>
    <property type="match status" value="1"/>
</dbReference>
<feature type="transmembrane region" description="Helical" evidence="15">
    <location>
        <begin position="20"/>
        <end position="39"/>
    </location>
</feature>
<proteinExistence type="predicted"/>
<dbReference type="GO" id="GO:0000155">
    <property type="term" value="F:phosphorelay sensor kinase activity"/>
    <property type="evidence" value="ECO:0007669"/>
    <property type="project" value="InterPro"/>
</dbReference>
<dbReference type="GO" id="GO:0005886">
    <property type="term" value="C:plasma membrane"/>
    <property type="evidence" value="ECO:0007669"/>
    <property type="project" value="UniProtKB-SubCell"/>
</dbReference>
<evidence type="ECO:0000313" key="18">
    <source>
        <dbReference type="EMBL" id="BBP01984.1"/>
    </source>
</evidence>
<dbReference type="SUPFAM" id="SSF158472">
    <property type="entry name" value="HAMP domain-like"/>
    <property type="match status" value="1"/>
</dbReference>
<evidence type="ECO:0000256" key="9">
    <source>
        <dbReference type="ARBA" id="ARBA00022741"/>
    </source>
</evidence>
<dbReference type="SUPFAM" id="SSF55874">
    <property type="entry name" value="ATPase domain of HSP90 chaperone/DNA topoisomerase II/histidine kinase"/>
    <property type="match status" value="1"/>
</dbReference>
<evidence type="ECO:0000256" key="12">
    <source>
        <dbReference type="ARBA" id="ARBA00022989"/>
    </source>
</evidence>
<evidence type="ECO:0000256" key="15">
    <source>
        <dbReference type="SAM" id="Phobius"/>
    </source>
</evidence>
<dbReference type="InterPro" id="IPR003594">
    <property type="entry name" value="HATPase_dom"/>
</dbReference>
<dbReference type="Gene3D" id="1.10.8.500">
    <property type="entry name" value="HAMP domain in histidine kinase"/>
    <property type="match status" value="1"/>
</dbReference>
<dbReference type="InterPro" id="IPR036097">
    <property type="entry name" value="HisK_dim/P_sf"/>
</dbReference>
<evidence type="ECO:0000256" key="1">
    <source>
        <dbReference type="ARBA" id="ARBA00000085"/>
    </source>
</evidence>
<evidence type="ECO:0000259" key="17">
    <source>
        <dbReference type="PROSITE" id="PS50885"/>
    </source>
</evidence>
<evidence type="ECO:0000259" key="16">
    <source>
        <dbReference type="PROSITE" id="PS50109"/>
    </source>
</evidence>
<evidence type="ECO:0000256" key="14">
    <source>
        <dbReference type="ARBA" id="ARBA00023136"/>
    </source>
</evidence>
<evidence type="ECO:0000313" key="19">
    <source>
        <dbReference type="Proteomes" id="UP000463939"/>
    </source>
</evidence>